<organism evidence="1 2">
    <name type="scientific">Hymenobacter profundi</name>
    <dbReference type="NCBI Taxonomy" id="1982110"/>
    <lineage>
        <taxon>Bacteria</taxon>
        <taxon>Pseudomonadati</taxon>
        <taxon>Bacteroidota</taxon>
        <taxon>Cytophagia</taxon>
        <taxon>Cytophagales</taxon>
        <taxon>Hymenobacteraceae</taxon>
        <taxon>Hymenobacter</taxon>
    </lineage>
</organism>
<gene>
    <name evidence="1" type="ORF">KYK14_12755</name>
</gene>
<evidence type="ECO:0000313" key="1">
    <source>
        <dbReference type="EMBL" id="MBW3129426.1"/>
    </source>
</evidence>
<reference evidence="1 2" key="1">
    <citation type="submission" date="2021-07" db="EMBL/GenBank/DDBJ databases">
        <title>Hymenobacter profundi sp. nov., isolated from deep-sea water.</title>
        <authorList>
            <person name="Kim M.K."/>
        </authorList>
    </citation>
    <scope>NUCLEOTIDE SEQUENCE [LARGE SCALE GENOMIC DNA]</scope>
    <source>
        <strain evidence="1 2">M2</strain>
    </source>
</reference>
<name>A0ABS6X0S0_9BACT</name>
<keyword evidence="2" id="KW-1185">Reference proteome</keyword>
<dbReference type="Proteomes" id="UP000826188">
    <property type="component" value="Unassembled WGS sequence"/>
</dbReference>
<evidence type="ECO:0000313" key="2">
    <source>
        <dbReference type="Proteomes" id="UP000826188"/>
    </source>
</evidence>
<dbReference type="RefSeq" id="WP_219159272.1">
    <property type="nucleotide sequence ID" value="NZ_JAHWGL010000051.1"/>
</dbReference>
<accession>A0ABS6X0S0</accession>
<sequence>MGLDVGLLTTNQEDLYQEDYDYFYDHSLSRAFCNFMLRQHTVEAHEEPELEQIGRLTQVDISPLYAMETYPEETELGCRLAIAANEEERYAILHEMETRRQNLEGNLETVRVTVQALIHQLSLLPDLADLLSSQWARHAYFRDFVHNTGDGYIDNNLGQDLRNFKCFLDYAKEHGSTTVYFSYG</sequence>
<comment type="caution">
    <text evidence="1">The sequence shown here is derived from an EMBL/GenBank/DDBJ whole genome shotgun (WGS) entry which is preliminary data.</text>
</comment>
<protein>
    <submittedName>
        <fullName evidence="1">Uncharacterized protein</fullName>
    </submittedName>
</protein>
<dbReference type="EMBL" id="JAHWGL010000051">
    <property type="protein sequence ID" value="MBW3129426.1"/>
    <property type="molecule type" value="Genomic_DNA"/>
</dbReference>
<proteinExistence type="predicted"/>